<feature type="compositionally biased region" description="Low complexity" evidence="5">
    <location>
        <begin position="132"/>
        <end position="171"/>
    </location>
</feature>
<dbReference type="Pfam" id="PF04234">
    <property type="entry name" value="CopC"/>
    <property type="match status" value="1"/>
</dbReference>
<keyword evidence="4" id="KW-0186">Copper</keyword>
<gene>
    <name evidence="8" type="ORF">T9R20_10900</name>
</gene>
<feature type="transmembrane region" description="Helical" evidence="6">
    <location>
        <begin position="177"/>
        <end position="199"/>
    </location>
</feature>
<dbReference type="InterPro" id="IPR032694">
    <property type="entry name" value="CopC/D"/>
</dbReference>
<evidence type="ECO:0000256" key="3">
    <source>
        <dbReference type="ARBA" id="ARBA00022729"/>
    </source>
</evidence>
<dbReference type="InterPro" id="IPR007348">
    <property type="entry name" value="CopC_dom"/>
</dbReference>
<keyword evidence="6" id="KW-1133">Transmembrane helix</keyword>
<organism evidence="8 9">
    <name type="scientific">Microbacterium invictum</name>
    <dbReference type="NCBI Taxonomy" id="515415"/>
    <lineage>
        <taxon>Bacteria</taxon>
        <taxon>Bacillati</taxon>
        <taxon>Actinomycetota</taxon>
        <taxon>Actinomycetes</taxon>
        <taxon>Micrococcales</taxon>
        <taxon>Microbacteriaceae</taxon>
        <taxon>Microbacterium</taxon>
    </lineage>
</organism>
<dbReference type="InterPro" id="IPR014756">
    <property type="entry name" value="Ig_E-set"/>
</dbReference>
<name>A0ABZ0V9F4_9MICO</name>
<evidence type="ECO:0000313" key="9">
    <source>
        <dbReference type="Proteomes" id="UP001324533"/>
    </source>
</evidence>
<keyword evidence="2" id="KW-0479">Metal-binding</keyword>
<evidence type="ECO:0000256" key="5">
    <source>
        <dbReference type="SAM" id="MobiDB-lite"/>
    </source>
</evidence>
<sequence length="215" mass="20902">MRRSALRIRPARALLAVLLGLTAVFVLPVAASAHDELIGSDPAPGSSAEQSPTAITLTFSGLVSQEPGATVIEVTDAAGAALVDGSPTITDNVVSQPIAPAQAGAVTVLWKVVSSDGHPISGELTFTVTGGASPSPTPDATATASEPAASPSASASETAAAPSPTADPEPASSTAAIVPWIIVGVVAAAAGGAIVYLLLARAQGRTPGTGGGADR</sequence>
<evidence type="ECO:0000256" key="6">
    <source>
        <dbReference type="SAM" id="Phobius"/>
    </source>
</evidence>
<evidence type="ECO:0000259" key="7">
    <source>
        <dbReference type="Pfam" id="PF04234"/>
    </source>
</evidence>
<comment type="subcellular location">
    <subcellularLocation>
        <location evidence="1">Cell envelope</location>
    </subcellularLocation>
</comment>
<dbReference type="Gene3D" id="2.60.40.1220">
    <property type="match status" value="1"/>
</dbReference>
<dbReference type="Proteomes" id="UP001324533">
    <property type="component" value="Chromosome"/>
</dbReference>
<feature type="domain" description="CopC" evidence="7">
    <location>
        <begin position="34"/>
        <end position="128"/>
    </location>
</feature>
<reference evidence="8 9" key="1">
    <citation type="submission" date="2023-06" db="EMBL/GenBank/DDBJ databases">
        <title>Rock-solubilizing bacteria, Microbacterium invictum, promotes re-establishment of vegetation in rocky wasteland by accelerating rock bio-weathering and reshaping soil bacterial community.</title>
        <authorList>
            <person name="Liu C."/>
        </authorList>
    </citation>
    <scope>NUCLEOTIDE SEQUENCE [LARGE SCALE GENOMIC DNA]</scope>
    <source>
        <strain evidence="8 9">X-18</strain>
    </source>
</reference>
<feature type="region of interest" description="Disordered" evidence="5">
    <location>
        <begin position="127"/>
        <end position="171"/>
    </location>
</feature>
<accession>A0ABZ0V9F4</accession>
<dbReference type="EMBL" id="CP139779">
    <property type="protein sequence ID" value="WQB69215.1"/>
    <property type="molecule type" value="Genomic_DNA"/>
</dbReference>
<evidence type="ECO:0000256" key="4">
    <source>
        <dbReference type="ARBA" id="ARBA00023008"/>
    </source>
</evidence>
<keyword evidence="9" id="KW-1185">Reference proteome</keyword>
<dbReference type="RefSeq" id="WP_322409335.1">
    <property type="nucleotide sequence ID" value="NZ_CP139779.1"/>
</dbReference>
<keyword evidence="3" id="KW-0732">Signal</keyword>
<dbReference type="InterPro" id="IPR014755">
    <property type="entry name" value="Cu-Rt/internalin_Ig-like"/>
</dbReference>
<evidence type="ECO:0000313" key="8">
    <source>
        <dbReference type="EMBL" id="WQB69215.1"/>
    </source>
</evidence>
<dbReference type="PANTHER" id="PTHR34820:SF4">
    <property type="entry name" value="INNER MEMBRANE PROTEIN YEBZ"/>
    <property type="match status" value="1"/>
</dbReference>
<keyword evidence="6" id="KW-0812">Transmembrane</keyword>
<dbReference type="SUPFAM" id="SSF81296">
    <property type="entry name" value="E set domains"/>
    <property type="match status" value="1"/>
</dbReference>
<keyword evidence="6" id="KW-0472">Membrane</keyword>
<dbReference type="PANTHER" id="PTHR34820">
    <property type="entry name" value="INNER MEMBRANE PROTEIN YEBZ"/>
    <property type="match status" value="1"/>
</dbReference>
<evidence type="ECO:0000256" key="1">
    <source>
        <dbReference type="ARBA" id="ARBA00004196"/>
    </source>
</evidence>
<protein>
    <submittedName>
        <fullName evidence="8">Copper resistance protein CopC</fullName>
    </submittedName>
</protein>
<evidence type="ECO:0000256" key="2">
    <source>
        <dbReference type="ARBA" id="ARBA00022723"/>
    </source>
</evidence>
<proteinExistence type="predicted"/>